<dbReference type="InterPro" id="IPR023393">
    <property type="entry name" value="START-like_dom_sf"/>
</dbReference>
<dbReference type="InterPro" id="IPR045736">
    <property type="entry name" value="START_2"/>
</dbReference>
<dbReference type="AlphaFoldDB" id="A0A0D0IX42"/>
<evidence type="ECO:0000313" key="3">
    <source>
        <dbReference type="Proteomes" id="UP000032046"/>
    </source>
</evidence>
<proteinExistence type="predicted"/>
<keyword evidence="3" id="KW-1185">Reference proteome</keyword>
<dbReference type="SUPFAM" id="SSF55961">
    <property type="entry name" value="Bet v1-like"/>
    <property type="match status" value="1"/>
</dbReference>
<dbReference type="EMBL" id="JXQK01000088">
    <property type="protein sequence ID" value="KIP60085.1"/>
    <property type="molecule type" value="Genomic_DNA"/>
</dbReference>
<dbReference type="RefSeq" id="WP_042520152.1">
    <property type="nucleotide sequence ID" value="NZ_JXQH01000086.1"/>
</dbReference>
<gene>
    <name evidence="2" type="ORF">ST44_12145</name>
</gene>
<evidence type="ECO:0000259" key="1">
    <source>
        <dbReference type="Pfam" id="PF19569"/>
    </source>
</evidence>
<protein>
    <submittedName>
        <fullName evidence="2">Contig88, whole genome shotgun sequence</fullName>
    </submittedName>
</protein>
<name>A0A0D0IX42_9BACT</name>
<sequence length="133" mass="15431">MDDMKRIYLEYELNATSPSAVWPIISEATGLERWMADEVEREGDKLTFTWGTSYMNKDTKTATIVKEKAEKFIRFKWDDDTNPDAYCELRIEVGEITNDCILAITDYADDGDTESLKDIWDENMQMLHQNTGI</sequence>
<feature type="domain" description="START-like" evidence="1">
    <location>
        <begin position="1"/>
        <end position="130"/>
    </location>
</feature>
<dbReference type="Pfam" id="PF19569">
    <property type="entry name" value="START_2"/>
    <property type="match status" value="1"/>
</dbReference>
<accession>A0A0D0IX42</accession>
<evidence type="ECO:0000313" key="2">
    <source>
        <dbReference type="EMBL" id="KIP60085.1"/>
    </source>
</evidence>
<reference evidence="2 3" key="1">
    <citation type="submission" date="2015-01" db="EMBL/GenBank/DDBJ databases">
        <title>Comparative genomics of non-oral Prevotella species.</title>
        <authorList>
            <person name="Accetto T."/>
            <person name="Nograsek B."/>
            <person name="Avgustin G."/>
        </authorList>
    </citation>
    <scope>NUCLEOTIDE SEQUENCE [LARGE SCALE GENOMIC DNA]</scope>
    <source>
        <strain evidence="2 3">P5-119</strain>
    </source>
</reference>
<dbReference type="STRING" id="1602171.ST44_12145"/>
<organism evidence="2 3">
    <name type="scientific">Prevotella pectinovora</name>
    <dbReference type="NCBI Taxonomy" id="1602169"/>
    <lineage>
        <taxon>Bacteria</taxon>
        <taxon>Pseudomonadati</taxon>
        <taxon>Bacteroidota</taxon>
        <taxon>Bacteroidia</taxon>
        <taxon>Bacteroidales</taxon>
        <taxon>Prevotellaceae</taxon>
        <taxon>Prevotella</taxon>
    </lineage>
</organism>
<dbReference type="Proteomes" id="UP000032046">
    <property type="component" value="Unassembled WGS sequence"/>
</dbReference>
<dbReference type="Gene3D" id="3.30.530.20">
    <property type="match status" value="1"/>
</dbReference>
<comment type="caution">
    <text evidence="2">The sequence shown here is derived from an EMBL/GenBank/DDBJ whole genome shotgun (WGS) entry which is preliminary data.</text>
</comment>